<dbReference type="Gene3D" id="3.30.565.10">
    <property type="entry name" value="Histidine kinase-like ATPase, C-terminal domain"/>
    <property type="match status" value="1"/>
</dbReference>
<feature type="compositionally biased region" description="Basic and acidic residues" evidence="7">
    <location>
        <begin position="373"/>
        <end position="384"/>
    </location>
</feature>
<feature type="domain" description="Response regulatory" evidence="9">
    <location>
        <begin position="1092"/>
        <end position="1222"/>
    </location>
</feature>
<dbReference type="InterPro" id="IPR004358">
    <property type="entry name" value="Sig_transdc_His_kin-like_C"/>
</dbReference>
<dbReference type="PRINTS" id="PR00344">
    <property type="entry name" value="BCTRLSENSOR"/>
</dbReference>
<feature type="compositionally biased region" description="Basic and acidic residues" evidence="7">
    <location>
        <begin position="650"/>
        <end position="666"/>
    </location>
</feature>
<dbReference type="Proteomes" id="UP001610335">
    <property type="component" value="Unassembled WGS sequence"/>
</dbReference>
<dbReference type="SUPFAM" id="SSF55781">
    <property type="entry name" value="GAF domain-like"/>
    <property type="match status" value="1"/>
</dbReference>
<feature type="compositionally biased region" description="Basic residues" evidence="7">
    <location>
        <begin position="637"/>
        <end position="649"/>
    </location>
</feature>
<dbReference type="InterPro" id="IPR003661">
    <property type="entry name" value="HisK_dim/P_dom"/>
</dbReference>
<proteinExistence type="predicted"/>
<feature type="compositionally biased region" description="Low complexity" evidence="7">
    <location>
        <begin position="385"/>
        <end position="396"/>
    </location>
</feature>
<dbReference type="InterPro" id="IPR011006">
    <property type="entry name" value="CheY-like_superfamily"/>
</dbReference>
<dbReference type="EC" id="2.7.13.3" evidence="2"/>
<feature type="compositionally biased region" description="Polar residues" evidence="7">
    <location>
        <begin position="405"/>
        <end position="428"/>
    </location>
</feature>
<evidence type="ECO:0000259" key="8">
    <source>
        <dbReference type="PROSITE" id="PS50109"/>
    </source>
</evidence>
<dbReference type="Pfam" id="PF00512">
    <property type="entry name" value="HisKA"/>
    <property type="match status" value="1"/>
</dbReference>
<keyword evidence="11" id="KW-1185">Reference proteome</keyword>
<dbReference type="SUPFAM" id="SSF52172">
    <property type="entry name" value="CheY-like"/>
    <property type="match status" value="1"/>
</dbReference>
<feature type="region of interest" description="Disordered" evidence="7">
    <location>
        <begin position="462"/>
        <end position="491"/>
    </location>
</feature>
<evidence type="ECO:0000256" key="4">
    <source>
        <dbReference type="ARBA" id="ARBA00022679"/>
    </source>
</evidence>
<keyword evidence="4" id="KW-0808">Transferase</keyword>
<evidence type="ECO:0000313" key="11">
    <source>
        <dbReference type="Proteomes" id="UP001610335"/>
    </source>
</evidence>
<feature type="compositionally biased region" description="Low complexity" evidence="7">
    <location>
        <begin position="462"/>
        <end position="474"/>
    </location>
</feature>
<dbReference type="InterPro" id="IPR003594">
    <property type="entry name" value="HATPase_dom"/>
</dbReference>
<gene>
    <name evidence="10" type="ORF">BDW59DRAFT_36348</name>
</gene>
<dbReference type="Gene3D" id="1.10.287.130">
    <property type="match status" value="1"/>
</dbReference>
<dbReference type="SMART" id="SM00387">
    <property type="entry name" value="HATPase_c"/>
    <property type="match status" value="1"/>
</dbReference>
<feature type="domain" description="Histidine kinase" evidence="8">
    <location>
        <begin position="574"/>
        <end position="863"/>
    </location>
</feature>
<dbReference type="PROSITE" id="PS50109">
    <property type="entry name" value="HIS_KIN"/>
    <property type="match status" value="1"/>
</dbReference>
<comment type="catalytic activity">
    <reaction evidence="1">
        <text>ATP + protein L-histidine = ADP + protein N-phospho-L-histidine.</text>
        <dbReference type="EC" id="2.7.13.3"/>
    </reaction>
</comment>
<keyword evidence="5" id="KW-0418">Kinase</keyword>
<dbReference type="SMART" id="SM00388">
    <property type="entry name" value="HisKA"/>
    <property type="match status" value="1"/>
</dbReference>
<evidence type="ECO:0000256" key="2">
    <source>
        <dbReference type="ARBA" id="ARBA00012438"/>
    </source>
</evidence>
<evidence type="ECO:0000256" key="5">
    <source>
        <dbReference type="ARBA" id="ARBA00022777"/>
    </source>
</evidence>
<organism evidence="10 11">
    <name type="scientific">Aspergillus cavernicola</name>
    <dbReference type="NCBI Taxonomy" id="176166"/>
    <lineage>
        <taxon>Eukaryota</taxon>
        <taxon>Fungi</taxon>
        <taxon>Dikarya</taxon>
        <taxon>Ascomycota</taxon>
        <taxon>Pezizomycotina</taxon>
        <taxon>Eurotiomycetes</taxon>
        <taxon>Eurotiomycetidae</taxon>
        <taxon>Eurotiales</taxon>
        <taxon>Aspergillaceae</taxon>
        <taxon>Aspergillus</taxon>
        <taxon>Aspergillus subgen. Nidulantes</taxon>
    </lineage>
</organism>
<dbReference type="PANTHER" id="PTHR43047:SF72">
    <property type="entry name" value="OSMOSENSING HISTIDINE PROTEIN KINASE SLN1"/>
    <property type="match status" value="1"/>
</dbReference>
<dbReference type="InterPro" id="IPR001789">
    <property type="entry name" value="Sig_transdc_resp-reg_receiver"/>
</dbReference>
<feature type="region of interest" description="Disordered" evidence="7">
    <location>
        <begin position="373"/>
        <end position="428"/>
    </location>
</feature>
<evidence type="ECO:0000256" key="3">
    <source>
        <dbReference type="ARBA" id="ARBA00022553"/>
    </source>
</evidence>
<comment type="caution">
    <text evidence="10">The sequence shown here is derived from an EMBL/GenBank/DDBJ whole genome shotgun (WGS) entry which is preliminary data.</text>
</comment>
<dbReference type="PANTHER" id="PTHR43047">
    <property type="entry name" value="TWO-COMPONENT HISTIDINE PROTEIN KINASE"/>
    <property type="match status" value="1"/>
</dbReference>
<evidence type="ECO:0000313" key="10">
    <source>
        <dbReference type="EMBL" id="KAL2812897.1"/>
    </source>
</evidence>
<dbReference type="InterPro" id="IPR005467">
    <property type="entry name" value="His_kinase_dom"/>
</dbReference>
<feature type="compositionally biased region" description="Polar residues" evidence="7">
    <location>
        <begin position="1073"/>
        <end position="1082"/>
    </location>
</feature>
<dbReference type="EMBL" id="JBFXLS010000160">
    <property type="protein sequence ID" value="KAL2812897.1"/>
    <property type="molecule type" value="Genomic_DNA"/>
</dbReference>
<dbReference type="SMART" id="SM00448">
    <property type="entry name" value="REC"/>
    <property type="match status" value="1"/>
</dbReference>
<feature type="region of interest" description="Disordered" evidence="7">
    <location>
        <begin position="1059"/>
        <end position="1086"/>
    </location>
</feature>
<feature type="modified residue" description="4-aspartylphosphate" evidence="6">
    <location>
        <position position="1143"/>
    </location>
</feature>
<evidence type="ECO:0000259" key="9">
    <source>
        <dbReference type="PROSITE" id="PS50110"/>
    </source>
</evidence>
<evidence type="ECO:0000256" key="6">
    <source>
        <dbReference type="PROSITE-ProRule" id="PRU00169"/>
    </source>
</evidence>
<sequence>MTSDEQTKARSTFNLAKEREFYRYLPRDHATYPFAPFDETSQKTFVPIPSRDHALTSFARLGAMRLGAQRSIISLFGPTHQYILAEATAWPGPDGKDDLRLGCCILPKENGVCTDVGNLPLSQPSDDPAIVGGSVLVLSDPEKSEQHFGKYLLAMSLFGAQFYAGVPIIGRRGNTIGSYCVLDAEPRPSGIGEHEINFMKEMAATILAHLDMMQSRLQNSRAKKMIIGLGSFVEGKNTLRDSWLEAHEQYSRRSQSGETVEGQLNKQQQDLQEAKDHPLSQPLPYRLSRNDSSVDDDNKNNAPDTGRNETKKITFRSSASDDKMPDESVPHAFQKIFSRAANLIRESIEVEGVAFLDARIESFGGLIGYEARGGRAGREARAGDETASSDGSTDSTPTEDDTTTCRTLGSSTSYSSTINNDSRFEPTSGQEYAVRESVLKTILNRYPHGKIFNYNANGALSDDSSSGRGSSSSGTEVLGLTRTKRRRKNSLTRDAADLNRVLGGARSIIFLPLWDSHKSRWLAGVLVWTNTPQRVFTAEDELTFLRAFGNSVTAEVHQLDVEMAEKAKANLVSSISHELRSPLHGVLGTADILSDTSMNALQQGMVHTIESCGRTLLDTINHLLDFTYIDKFKKDHKSKHRHGRHAKQLKARENLERASLERESPGRSENGYAAVQLDAVLEEVVESIFAGHSFYHHPRAQPRHMSGAGSPKTVFAPSKQVTIIFDIHEAPGWAFYTQAGCWRRILLNLFSNALKYTHQGFIYLGLSMTKIPRRGSRDSADSLDHNGRYEVTLTVRDTGQGIGAEFLRNSLFTPFSQEDALAPGSGLGLSIVRKALRSIRGSIEVTSEKGRGTEISIQVPMSPVPAPDSPDGSSSTVSYSLIRDQTQGKTIGLVGFGLPLASERDSTLYDSLRRLCEDWFHLTVKMVSLQGDTAPPCDFYLMVHIDLDGPDAAGNQMLNVGEPIKISPLIVISQSPEVAHNMFARLTAGSQESIIEFISQPCGPHKLAKTLELCIQRLEGRGSNQAAETRWVEIPKSSQLALDLGPRDEPRERMRISKRPIAETIGRKHRDNLNNSSDSGPSLETDAEKRPAVLLVEDNHLNLQILIAYVKKEGWKCATAKNGLEAVEKFQADPGKYVMVIIDISMPVMNGFEASQNIRRFERKYFEANPDAKPSWFPTTIVALTGLDSAAAQSEAFASGIDTFLTKPVSRQNIQSLLRKCDV</sequence>
<feature type="compositionally biased region" description="Polar residues" evidence="7">
    <location>
        <begin position="252"/>
        <end position="271"/>
    </location>
</feature>
<dbReference type="InterPro" id="IPR036890">
    <property type="entry name" value="HATPase_C_sf"/>
</dbReference>
<dbReference type="Pfam" id="PF00072">
    <property type="entry name" value="Response_reg"/>
    <property type="match status" value="1"/>
</dbReference>
<name>A0ABR4HBX4_9EURO</name>
<dbReference type="Gene3D" id="3.40.50.2300">
    <property type="match status" value="1"/>
</dbReference>
<feature type="region of interest" description="Disordered" evidence="7">
    <location>
        <begin position="250"/>
        <end position="327"/>
    </location>
</feature>
<dbReference type="PROSITE" id="PS50110">
    <property type="entry name" value="RESPONSE_REGULATORY"/>
    <property type="match status" value="1"/>
</dbReference>
<evidence type="ECO:0000256" key="1">
    <source>
        <dbReference type="ARBA" id="ARBA00000085"/>
    </source>
</evidence>
<keyword evidence="3 6" id="KW-0597">Phosphoprotein</keyword>
<dbReference type="SUPFAM" id="SSF55874">
    <property type="entry name" value="ATPase domain of HSP90 chaperone/DNA topoisomerase II/histidine kinase"/>
    <property type="match status" value="1"/>
</dbReference>
<evidence type="ECO:0000256" key="7">
    <source>
        <dbReference type="SAM" id="MobiDB-lite"/>
    </source>
</evidence>
<reference evidence="10 11" key="1">
    <citation type="submission" date="2024-07" db="EMBL/GenBank/DDBJ databases">
        <title>Section-level genome sequencing and comparative genomics of Aspergillus sections Usti and Cavernicolus.</title>
        <authorList>
            <consortium name="Lawrence Berkeley National Laboratory"/>
            <person name="Nybo J.L."/>
            <person name="Vesth T.C."/>
            <person name="Theobald S."/>
            <person name="Frisvad J.C."/>
            <person name="Larsen T.O."/>
            <person name="Kjaerboelling I."/>
            <person name="Rothschild-Mancinelli K."/>
            <person name="Lyhne E.K."/>
            <person name="Kogle M.E."/>
            <person name="Barry K."/>
            <person name="Clum A."/>
            <person name="Na H."/>
            <person name="Ledsgaard L."/>
            <person name="Lin J."/>
            <person name="Lipzen A."/>
            <person name="Kuo A."/>
            <person name="Riley R."/>
            <person name="Mondo S."/>
            <person name="LaButti K."/>
            <person name="Haridas S."/>
            <person name="Pangalinan J."/>
            <person name="Salamov A.A."/>
            <person name="Simmons B.A."/>
            <person name="Magnuson J.K."/>
            <person name="Chen J."/>
            <person name="Drula E."/>
            <person name="Henrissat B."/>
            <person name="Wiebenga A."/>
            <person name="Lubbers R.J."/>
            <person name="Gomes A.C."/>
            <person name="Makela M.R."/>
            <person name="Stajich J."/>
            <person name="Grigoriev I.V."/>
            <person name="Mortensen U.H."/>
            <person name="De vries R.P."/>
            <person name="Baker S.E."/>
            <person name="Andersen M.R."/>
        </authorList>
    </citation>
    <scope>NUCLEOTIDE SEQUENCE [LARGE SCALE GENOMIC DNA]</scope>
    <source>
        <strain evidence="10 11">CBS 600.67</strain>
    </source>
</reference>
<dbReference type="InterPro" id="IPR036097">
    <property type="entry name" value="HisK_dim/P_sf"/>
</dbReference>
<dbReference type="CDD" id="cd00082">
    <property type="entry name" value="HisKA"/>
    <property type="match status" value="1"/>
</dbReference>
<feature type="region of interest" description="Disordered" evidence="7">
    <location>
        <begin position="637"/>
        <end position="667"/>
    </location>
</feature>
<dbReference type="CDD" id="cd17546">
    <property type="entry name" value="REC_hyHK_CKI1_RcsC-like"/>
    <property type="match status" value="1"/>
</dbReference>
<dbReference type="Pfam" id="PF02518">
    <property type="entry name" value="HATPase_c"/>
    <property type="match status" value="1"/>
</dbReference>
<protein>
    <recommendedName>
        <fullName evidence="2">histidine kinase</fullName>
        <ecNumber evidence="2">2.7.13.3</ecNumber>
    </recommendedName>
</protein>
<accession>A0ABR4HBX4</accession>
<dbReference type="SUPFAM" id="SSF47384">
    <property type="entry name" value="Homodimeric domain of signal transducing histidine kinase"/>
    <property type="match status" value="1"/>
</dbReference>